<evidence type="ECO:0000313" key="6">
    <source>
        <dbReference type="Proteomes" id="UP000558192"/>
    </source>
</evidence>
<evidence type="ECO:0000256" key="2">
    <source>
        <dbReference type="ARBA" id="ARBA00022722"/>
    </source>
</evidence>
<name>A0A7X5Y9R6_9SPHN</name>
<evidence type="ECO:0000259" key="4">
    <source>
        <dbReference type="SMART" id="SM00990"/>
    </source>
</evidence>
<dbReference type="InterPro" id="IPR014883">
    <property type="entry name" value="VRR_NUC"/>
</dbReference>
<dbReference type="GO" id="GO:0016788">
    <property type="term" value="F:hydrolase activity, acting on ester bonds"/>
    <property type="evidence" value="ECO:0007669"/>
    <property type="project" value="InterPro"/>
</dbReference>
<comment type="cofactor">
    <cofactor evidence="1">
        <name>Mg(2+)</name>
        <dbReference type="ChEBI" id="CHEBI:18420"/>
    </cofactor>
</comment>
<accession>A0A7X5Y9R6</accession>
<dbReference type="GO" id="GO:0004518">
    <property type="term" value="F:nuclease activity"/>
    <property type="evidence" value="ECO:0007669"/>
    <property type="project" value="UniProtKB-KW"/>
</dbReference>
<feature type="domain" description="VRR-NUC" evidence="4">
    <location>
        <begin position="1"/>
        <end position="77"/>
    </location>
</feature>
<keyword evidence="6" id="KW-1185">Reference proteome</keyword>
<dbReference type="Proteomes" id="UP000558192">
    <property type="component" value="Unassembled WGS sequence"/>
</dbReference>
<evidence type="ECO:0000256" key="1">
    <source>
        <dbReference type="ARBA" id="ARBA00001946"/>
    </source>
</evidence>
<reference evidence="5 6" key="1">
    <citation type="submission" date="2020-03" db="EMBL/GenBank/DDBJ databases">
        <title>Genomic Encyclopedia of Type Strains, Phase IV (KMG-IV): sequencing the most valuable type-strain genomes for metagenomic binning, comparative biology and taxonomic classification.</title>
        <authorList>
            <person name="Goeker M."/>
        </authorList>
    </citation>
    <scope>NUCLEOTIDE SEQUENCE [LARGE SCALE GENOMIC DNA]</scope>
    <source>
        <strain evidence="5 6">DSM 16846</strain>
    </source>
</reference>
<keyword evidence="3" id="KW-0378">Hydrolase</keyword>
<gene>
    <name evidence="5" type="ORF">GGQ97_002328</name>
</gene>
<dbReference type="Pfam" id="PF08774">
    <property type="entry name" value="VRR_NUC"/>
    <property type="match status" value="1"/>
</dbReference>
<keyword evidence="2" id="KW-0540">Nuclease</keyword>
<dbReference type="Gene3D" id="3.40.1350.10">
    <property type="match status" value="1"/>
</dbReference>
<sequence length="95" mass="10417">MSIVAVPNAAKRTQWAAARAKREGMATGFPDLMAIAPGKIAFLEIKTAKGRVSAHQGEWLDRLHAMGFPCGVFRDADSALEFLRHEGFPFFGRLT</sequence>
<dbReference type="GO" id="GO:0003676">
    <property type="term" value="F:nucleic acid binding"/>
    <property type="evidence" value="ECO:0007669"/>
    <property type="project" value="InterPro"/>
</dbReference>
<dbReference type="EMBL" id="JAATJC010000001">
    <property type="protein sequence ID" value="NJC06535.1"/>
    <property type="molecule type" value="Genomic_DNA"/>
</dbReference>
<organism evidence="5 6">
    <name type="scientific">Sphingomonas kaistensis</name>
    <dbReference type="NCBI Taxonomy" id="298708"/>
    <lineage>
        <taxon>Bacteria</taxon>
        <taxon>Pseudomonadati</taxon>
        <taxon>Pseudomonadota</taxon>
        <taxon>Alphaproteobacteria</taxon>
        <taxon>Sphingomonadales</taxon>
        <taxon>Sphingomonadaceae</taxon>
        <taxon>Sphingomonas</taxon>
    </lineage>
</organism>
<dbReference type="SMART" id="SM00990">
    <property type="entry name" value="VRR_NUC"/>
    <property type="match status" value="1"/>
</dbReference>
<dbReference type="InterPro" id="IPR011856">
    <property type="entry name" value="tRNA_endonuc-like_dom_sf"/>
</dbReference>
<dbReference type="AlphaFoldDB" id="A0A7X5Y9R6"/>
<evidence type="ECO:0000313" key="5">
    <source>
        <dbReference type="EMBL" id="NJC06535.1"/>
    </source>
</evidence>
<protein>
    <recommendedName>
        <fullName evidence="4">VRR-NUC domain-containing protein</fullName>
    </recommendedName>
</protein>
<comment type="caution">
    <text evidence="5">The sequence shown here is derived from an EMBL/GenBank/DDBJ whole genome shotgun (WGS) entry which is preliminary data.</text>
</comment>
<proteinExistence type="predicted"/>
<evidence type="ECO:0000256" key="3">
    <source>
        <dbReference type="ARBA" id="ARBA00022801"/>
    </source>
</evidence>